<evidence type="ECO:0008006" key="15">
    <source>
        <dbReference type="Google" id="ProtNLM"/>
    </source>
</evidence>
<feature type="domain" description="RRM" evidence="11">
    <location>
        <begin position="331"/>
        <end position="409"/>
    </location>
</feature>
<feature type="compositionally biased region" description="Polar residues" evidence="10">
    <location>
        <begin position="2087"/>
        <end position="2096"/>
    </location>
</feature>
<feature type="region of interest" description="Disordered" evidence="10">
    <location>
        <begin position="3141"/>
        <end position="3167"/>
    </location>
</feature>
<feature type="compositionally biased region" description="Polar residues" evidence="10">
    <location>
        <begin position="1718"/>
        <end position="1728"/>
    </location>
</feature>
<dbReference type="GO" id="GO:0005634">
    <property type="term" value="C:nucleus"/>
    <property type="evidence" value="ECO:0007669"/>
    <property type="project" value="UniProtKB-SubCell"/>
</dbReference>
<evidence type="ECO:0000256" key="3">
    <source>
        <dbReference type="ARBA" id="ARBA00022553"/>
    </source>
</evidence>
<feature type="region of interest" description="Disordered" evidence="10">
    <location>
        <begin position="570"/>
        <end position="833"/>
    </location>
</feature>
<dbReference type="FunFam" id="2.40.290.10:FF:000002">
    <property type="entry name" value="Spen family transcriptional repressor"/>
    <property type="match status" value="1"/>
</dbReference>
<dbReference type="InterPro" id="IPR012921">
    <property type="entry name" value="SPOC_C"/>
</dbReference>
<feature type="compositionally biased region" description="Polar residues" evidence="10">
    <location>
        <begin position="1441"/>
        <end position="1477"/>
    </location>
</feature>
<evidence type="ECO:0000313" key="14">
    <source>
        <dbReference type="Proteomes" id="UP001497525"/>
    </source>
</evidence>
<dbReference type="EMBL" id="CAXLJL010000055">
    <property type="protein sequence ID" value="CAL5129902.1"/>
    <property type="molecule type" value="Genomic_DNA"/>
</dbReference>
<evidence type="ECO:0000256" key="7">
    <source>
        <dbReference type="ARBA" id="ARBA00023163"/>
    </source>
</evidence>
<comment type="caution">
    <text evidence="13">The sequence shown here is derived from an EMBL/GenBank/DDBJ whole genome shotgun (WGS) entry which is preliminary data.</text>
</comment>
<keyword evidence="3" id="KW-0597">Phosphoprotein</keyword>
<feature type="region of interest" description="Disordered" evidence="10">
    <location>
        <begin position="2943"/>
        <end position="2994"/>
    </location>
</feature>
<dbReference type="PANTHER" id="PTHR23189">
    <property type="entry name" value="RNA RECOGNITION MOTIF-CONTAINING"/>
    <property type="match status" value="1"/>
</dbReference>
<comment type="subcellular location">
    <subcellularLocation>
        <location evidence="1">Nucleus</location>
    </subcellularLocation>
</comment>
<keyword evidence="8" id="KW-0539">Nucleus</keyword>
<feature type="region of interest" description="Disordered" evidence="10">
    <location>
        <begin position="1203"/>
        <end position="1320"/>
    </location>
</feature>
<feature type="domain" description="SPOC" evidence="12">
    <location>
        <begin position="3172"/>
        <end position="3350"/>
    </location>
</feature>
<feature type="compositionally biased region" description="Low complexity" evidence="10">
    <location>
        <begin position="875"/>
        <end position="904"/>
    </location>
</feature>
<dbReference type="SUPFAM" id="SSF100939">
    <property type="entry name" value="SPOC domain-like"/>
    <property type="match status" value="1"/>
</dbReference>
<feature type="region of interest" description="Disordered" evidence="10">
    <location>
        <begin position="2033"/>
        <end position="2096"/>
    </location>
</feature>
<keyword evidence="5" id="KW-0805">Transcription regulation</keyword>
<sequence>MKKTRFLWIRDLPAKCRDNDIRGALERHGAVQKIRMLKDGHVRHAIVAFADIKSAVQAVNAGIKINDTFVKVDYCVSTDSSGLNMKKVDSNPNSTHTEAICKKEPPVRMMPVKKPEHQAFNSVEQASRCSSTLKHPSGRVVSGEPPINQVLRPVENSVACSHPSVYRGLKLSNLPSVSKLSDTHLRQGLFTEFRRCGRILSVVLPKPASANTGEHNGQGNVNRIAIITFRRPEEAECAYRAIQSGEKMLFSTSVSAELHAGFESSEECYSKFPSSNGPSIPTTANRIDLSTRPNAPLHPPSCQNGQSLFGKVQLPDAGVNAHSQMNKSPTRTLYVAGLTVGPTGPVTSEQLTTAFRKFGDIIDVQLRTSSNAALIQFAEMRGPIRAMNAHSRDPLRLGGRPLSLAYAPSPPSTGLWLSDLPPSLAALRDEDLLHTLSQTVPVQEIVLINRADPATRPQLNQAPSTSNALQHQVHYAAYLRLASTDHASRLLSELRSGKHFETDGPTCALSKCTSLRRTVAVDFASPRQITLVASLQLSAAKSPNGSARIRIISAANIDPSRRSINRHVSRVQAPSSSAIASVVPPPQAKSSTASTLELTRCSATTATTNRPSRRQNPASVSALKTSAASAVPTPCAAMVNIKDNHPSPMDIKPKLAASKTSRLSKSSTTLSRPHKQIHKQKTSRSQPHQTGDCHSTSFSADRLPGRNDRIRDSSASSLSSTSSSSSSLSSESSSSSSSSTSSLTSSSVSSLSSSSASSVHSRSHRPVSVPSAKSKSDRLKSAEIPAGRVLHRARTSRNSDLSSASASRRSPHPSECKSADNPNTPVLPNRVGPKSKVVDDLELPWINTHTSTPALAQRPLSVVTTIAPAVLSPARSSAASSGGLSSPGGSSSSTAITGLSSSLARTPTNGDGLSSSVGGHPMLPSGNAISQHPSNVGSNAQHAPSTAAIIGEFRVSPAARNNLSCGSSGVSSACRSFSSTSSNSSSGSSPLNNGLNLGSHQTLTNTKAMTTVTPSHYGQTKSSASSVLPSVKNRSNILGQSNNLSPLPSNTVKRPCSQDTLSNRKPDLKLHLSTNCCVPPSSAASGLCSPVATAPLTVSIRLTGPGSQSQCATVTSPSSMSAHGDAFCSNQDKQSTDSLPSTPVSAPPLNTKSARRVRTQSTEVVSEKVSFAETNSSANPHSADWLGVGSPVYESMYDKIKRRTNKEAEERRQRQMEALNEREKKRRKQKKKDQLAKSSPSNVPFTPPGSFGSDQSAKTFVTSSSGKSHHSKSTRAKDDSVSSRTGKNRSKNRTLQYMSQNGDCSTTWHSASKNHSDQTWPHKAGFERYYESECRSPTSTSKITAHKIKRRRRNMSSLSSSLSSGDERNSVSPPETLTRLSLGMRFPVSATYHECVHAPKDNSRPKWSADEEEEEEEDGSLSRFSSSLSCSSSESKPRSRFTVNKLPSPNRSHSRSARVQSTTQHSQFFGSSPNSLVPSCPRGSDSGVGKLTPLRAAQGEPGGVDSRNYSRLSHDDRFTDSVKFSNSTKKAEILKSKQFAYERTKIHSSKKSKHNVATKRHHTDSYDHKLERKRQRVFHESLLSDHHQPPHSRHLKASELNQSYDHRVRSPKPYFSDDGTVLDSEIEDIRCSDSISHTTGTSETHGSKHNRRRRLSNGVHSGSDDDSSLIGVRSPSPAHCQTPLHLISHHKRPNRTPRESRDDSLSDASLDSDRFSTDSKSTPSTEPMEQSELNDRNSCLKFSDEEWHSSIISNSPHPNNSEFDVDECPVEKTDHSSTAYHAASFLSPQLVSPVGKMPTPPLEDSDEDMSSKSSPKRSVITTESEAVCSVSVSPKLEEKLTGTVVKAESPAPCKCDEQCALEPVDQKFEVSAQSSPIVSSANSSEIEVLSKTSPCPPLKPPSSSQSDPEHHQAGAIPKVSGQDEREQSQNVPLSTVSVQNTPAVQSVITPQHSRSQVNLTYSPSIVQSPTSPRVHPADSVCALPQTVSTALVSAAQEDTAVMKSTSAALMQESEGGSERVRQSACLMDCASASLRGQSDGPEAKASSNKDAISSGRQPAYLLRPLSSSSAHPSKSHTHSADVKTAPGVTSSSSGSLTEAHDITRYVQSVIERVKAERVEETQQAAAAAAHHRPSTPHHLSVNTSLQSAFLPTSPAQTSRLGFDSPQLAQSPGASLTLGGKRVSGTQRRPLLVTTSSCSSFRAGTPSKWLTSSSLQPTSDPDTSVTTSTGAISAAYSLSPAGLISTGQLIPTTEVPMPSIPGVNACAPLTVSPSQPSIPVSTRVTRQSQANLLHSNVKRSELGSSPDTQPAKLTNSGNASSNRRRRKSEGKSVSVIPATNKDITTLPYSSSTSLTSPTVTSSVVTSTLDKTSGTALIISAAIKPAGGLEDVSNENVHQSTTRVSHQAPVPITASTAGISNKNSSSSIDPYEPNFDEESPIGFDHGQLHHHRSSSPVCSSPVPHTNNTKKVPVPAHVSSISNASTTTTTTTNALGSSPVSTVSCFSPVCSSVSVDSVSSHPLSAGTTGSLAPAVAVTDSVDEVIRDVCAGQFDVQSYLNNWRSEHPSPPPPPVPVRTIKSTASPKITPTPLASTAASITASTASVPLKVNTNSLSSSAKPFPLAIASEPVVAAVTIPVSSNTSGIKPVAPGKNGSNNVVNIGTGNALLNTLLAALQLIPGSHITVTGPAAAAGVGGVGSGTISATTITLPVGATRQAAANIKAAFLSATNNLSNLNAQGSCSNPISTTNQNKPSEKACLAENHSSKPPSTSATPTSVTTSSTESVAQASSVPIVHNQLPVRDAVPTIASAPAQTVVDNQTTNVQAVGSKSVVRTVCQLTKKVSPTVFEPPSFGPTVSEPPAPCIQPVKLTPSMNSFRQTLNTSTDRPTVTSSPARTMVPPFVSQLSSHLSTPNSVPSTISSTAVDLQAVPSVNIPQPGQVLHRTVGNGNAPYIPSSHPSMLASSTLQQQSQVRNSNRAPASSHASGRSPPLSAPPLTSHALQTLVERLNGVVEPSVLMALAQAAVSNAGFGSNGGMNEPAIAGEAENQAFSYLRRLSQHMIDTRTSNGPPPKHLPAGLMDTQGKTVIPRILPSSSPAANISAVPLPSPQHRVHIPPSSMCLSAINPDIVPAVVARSRPVDTSALISPPIGPNRQTLTNNPATTHGTTQSNRVSWNNLTPTYPLVWQGRLSLKNAETRVALHYIHGNPNLLHDCMRLLALGGGGQPQHMLVNGGPLRIVQRMRLEPTQLEGVQRKIHQEGASCACLALPAGSGPVELMHQTQVLNDSFIRYMQEKMAAGIINVGYPDCQQGLYVVHIFPPCDFSHAQLSVAAPELHRRVVQANQSHLLVVITTV</sequence>
<dbReference type="PROSITE" id="PS50917">
    <property type="entry name" value="SPOC"/>
    <property type="match status" value="1"/>
</dbReference>
<dbReference type="InterPro" id="IPR016194">
    <property type="entry name" value="SPOC-like_C_dom_sf"/>
</dbReference>
<dbReference type="InterPro" id="IPR012677">
    <property type="entry name" value="Nucleotide-bd_a/b_plait_sf"/>
</dbReference>
<protein>
    <recommendedName>
        <fullName evidence="15">Msx2-interacting protein</fullName>
    </recommendedName>
</protein>
<feature type="compositionally biased region" description="Basic and acidic residues" evidence="10">
    <location>
        <begin position="1397"/>
        <end position="1409"/>
    </location>
</feature>
<dbReference type="GO" id="GO:0003723">
    <property type="term" value="F:RNA binding"/>
    <property type="evidence" value="ECO:0007669"/>
    <property type="project" value="UniProtKB-UniRule"/>
</dbReference>
<feature type="compositionally biased region" description="Low complexity" evidence="10">
    <location>
        <begin position="1634"/>
        <end position="1644"/>
    </location>
</feature>
<feature type="region of interest" description="Disordered" evidence="10">
    <location>
        <begin position="2294"/>
        <end position="2337"/>
    </location>
</feature>
<feature type="compositionally biased region" description="Polar residues" evidence="10">
    <location>
        <begin position="589"/>
        <end position="628"/>
    </location>
</feature>
<feature type="compositionally biased region" description="Basic residues" evidence="10">
    <location>
        <begin position="672"/>
        <end position="682"/>
    </location>
</feature>
<organism evidence="13 14">
    <name type="scientific">Calicophoron daubneyi</name>
    <name type="common">Rumen fluke</name>
    <name type="synonym">Paramphistomum daubneyi</name>
    <dbReference type="NCBI Taxonomy" id="300641"/>
    <lineage>
        <taxon>Eukaryota</taxon>
        <taxon>Metazoa</taxon>
        <taxon>Spiralia</taxon>
        <taxon>Lophotrochozoa</taxon>
        <taxon>Platyhelminthes</taxon>
        <taxon>Trematoda</taxon>
        <taxon>Digenea</taxon>
        <taxon>Plagiorchiida</taxon>
        <taxon>Pronocephalata</taxon>
        <taxon>Paramphistomoidea</taxon>
        <taxon>Paramphistomidae</taxon>
        <taxon>Calicophoron</taxon>
    </lineage>
</organism>
<feature type="compositionally biased region" description="Low complexity" evidence="10">
    <location>
        <begin position="796"/>
        <end position="808"/>
    </location>
</feature>
<evidence type="ECO:0000259" key="12">
    <source>
        <dbReference type="PROSITE" id="PS50917"/>
    </source>
</evidence>
<dbReference type="Pfam" id="PF00076">
    <property type="entry name" value="RRM_1"/>
    <property type="match status" value="1"/>
</dbReference>
<feature type="compositionally biased region" description="Acidic residues" evidence="10">
    <location>
        <begin position="1410"/>
        <end position="1419"/>
    </location>
</feature>
<feature type="compositionally biased region" description="Polar residues" evidence="10">
    <location>
        <begin position="1128"/>
        <end position="1152"/>
    </location>
</feature>
<dbReference type="InterPro" id="IPR010912">
    <property type="entry name" value="SPOC_met"/>
</dbReference>
<feature type="compositionally biased region" description="Low complexity" evidence="10">
    <location>
        <begin position="2452"/>
        <end position="2462"/>
    </location>
</feature>
<evidence type="ECO:0000256" key="1">
    <source>
        <dbReference type="ARBA" id="ARBA00004123"/>
    </source>
</evidence>
<feature type="region of interest" description="Disordered" evidence="10">
    <location>
        <begin position="1397"/>
        <end position="1515"/>
    </location>
</feature>
<dbReference type="Gene3D" id="3.30.70.330">
    <property type="match status" value="3"/>
</dbReference>
<keyword evidence="7" id="KW-0804">Transcription</keyword>
<dbReference type="SUPFAM" id="SSF54928">
    <property type="entry name" value="RNA-binding domain, RBD"/>
    <property type="match status" value="2"/>
</dbReference>
<feature type="compositionally biased region" description="Basic and acidic residues" evidence="10">
    <location>
        <begin position="703"/>
        <end position="712"/>
    </location>
</feature>
<feature type="compositionally biased region" description="Low complexity" evidence="10">
    <location>
        <begin position="654"/>
        <end position="671"/>
    </location>
</feature>
<feature type="compositionally biased region" description="Polar residues" evidence="10">
    <location>
        <begin position="2192"/>
        <end position="2215"/>
    </location>
</feature>
<evidence type="ECO:0000256" key="9">
    <source>
        <dbReference type="PROSITE-ProRule" id="PRU00176"/>
    </source>
</evidence>
<feature type="compositionally biased region" description="Polar residues" evidence="10">
    <location>
        <begin position="905"/>
        <end position="917"/>
    </location>
</feature>
<feature type="region of interest" description="Disordered" evidence="10">
    <location>
        <begin position="1791"/>
        <end position="1824"/>
    </location>
</feature>
<feature type="compositionally biased region" description="Polar residues" evidence="10">
    <location>
        <begin position="2954"/>
        <end position="2983"/>
    </location>
</feature>
<feature type="compositionally biased region" description="Polar residues" evidence="10">
    <location>
        <begin position="1928"/>
        <end position="1938"/>
    </location>
</feature>
<feature type="compositionally biased region" description="Low complexity" evidence="10">
    <location>
        <begin position="2216"/>
        <end position="2226"/>
    </location>
</feature>
<evidence type="ECO:0000256" key="2">
    <source>
        <dbReference type="ARBA" id="ARBA00005387"/>
    </source>
</evidence>
<evidence type="ECO:0000259" key="11">
    <source>
        <dbReference type="PROSITE" id="PS50102"/>
    </source>
</evidence>
<dbReference type="Pfam" id="PF07744">
    <property type="entry name" value="SPOC"/>
    <property type="match status" value="1"/>
</dbReference>
<feature type="compositionally biased region" description="Polar residues" evidence="10">
    <location>
        <begin position="1875"/>
        <end position="1885"/>
    </location>
</feature>
<feature type="compositionally biased region" description="Low complexity" evidence="10">
    <location>
        <begin position="1421"/>
        <end position="1434"/>
    </location>
</feature>
<keyword evidence="4 9" id="KW-0694">RNA-binding</keyword>
<evidence type="ECO:0000256" key="6">
    <source>
        <dbReference type="ARBA" id="ARBA00023054"/>
    </source>
</evidence>
<feature type="compositionally biased region" description="Polar residues" evidence="10">
    <location>
        <begin position="1036"/>
        <end position="1061"/>
    </location>
</feature>
<keyword evidence="6" id="KW-0175">Coiled coil</keyword>
<feature type="compositionally biased region" description="Low complexity" evidence="10">
    <location>
        <begin position="713"/>
        <end position="771"/>
    </location>
</feature>
<dbReference type="CDD" id="cd21543">
    <property type="entry name" value="SPOC_SHARP"/>
    <property type="match status" value="1"/>
</dbReference>
<feature type="compositionally biased region" description="Polar residues" evidence="10">
    <location>
        <begin position="1252"/>
        <end position="1262"/>
    </location>
</feature>
<evidence type="ECO:0000256" key="4">
    <source>
        <dbReference type="ARBA" id="ARBA00022884"/>
    </source>
</evidence>
<dbReference type="Proteomes" id="UP001497525">
    <property type="component" value="Unassembled WGS sequence"/>
</dbReference>
<reference evidence="13" key="1">
    <citation type="submission" date="2024-06" db="EMBL/GenBank/DDBJ databases">
        <authorList>
            <person name="Liu X."/>
            <person name="Lenzi L."/>
            <person name="Haldenby T S."/>
            <person name="Uol C."/>
        </authorList>
    </citation>
    <scope>NUCLEOTIDE SEQUENCE</scope>
</reference>
<comment type="similarity">
    <text evidence="2">Belongs to the RRM Spen family.</text>
</comment>
<feature type="region of interest" description="Disordered" evidence="10">
    <location>
        <begin position="1875"/>
        <end position="1938"/>
    </location>
</feature>
<dbReference type="InterPro" id="IPR035979">
    <property type="entry name" value="RBD_domain_sf"/>
</dbReference>
<feature type="compositionally biased region" description="Polar residues" evidence="10">
    <location>
        <begin position="3150"/>
        <end position="3167"/>
    </location>
</feature>
<feature type="compositionally biased region" description="Basic residues" evidence="10">
    <location>
        <begin position="1344"/>
        <end position="1354"/>
    </location>
</feature>
<feature type="region of interest" description="Disordered" evidence="10">
    <location>
        <begin position="1335"/>
        <end position="1378"/>
    </location>
</feature>
<feature type="compositionally biased region" description="Basic residues" evidence="10">
    <location>
        <begin position="1546"/>
        <end position="1562"/>
    </location>
</feature>
<feature type="domain" description="RRM" evidence="11">
    <location>
        <begin position="5"/>
        <end position="77"/>
    </location>
</feature>
<proteinExistence type="inferred from homology"/>
<dbReference type="PROSITE" id="PS50102">
    <property type="entry name" value="RRM"/>
    <property type="match status" value="2"/>
</dbReference>
<feature type="compositionally biased region" description="Low complexity" evidence="10">
    <location>
        <begin position="571"/>
        <end position="582"/>
    </location>
</feature>
<feature type="compositionally biased region" description="Polar residues" evidence="10">
    <location>
        <begin position="927"/>
        <end position="943"/>
    </location>
</feature>
<feature type="compositionally biased region" description="Basic and acidic residues" evidence="10">
    <location>
        <begin position="1205"/>
        <end position="1223"/>
    </location>
</feature>
<feature type="region of interest" description="Disordered" evidence="10">
    <location>
        <begin position="976"/>
        <end position="1000"/>
    </location>
</feature>
<evidence type="ECO:0000256" key="8">
    <source>
        <dbReference type="ARBA" id="ARBA00023242"/>
    </source>
</evidence>
<evidence type="ECO:0000256" key="5">
    <source>
        <dbReference type="ARBA" id="ARBA00023015"/>
    </source>
</evidence>
<dbReference type="InterPro" id="IPR000504">
    <property type="entry name" value="RRM_dom"/>
</dbReference>
<feature type="region of interest" description="Disordered" evidence="10">
    <location>
        <begin position="1545"/>
        <end position="1567"/>
    </location>
</feature>
<dbReference type="CDD" id="cd00590">
    <property type="entry name" value="RRM_SF"/>
    <property type="match status" value="1"/>
</dbReference>
<name>A0AAV2T1C6_CALDB</name>
<dbReference type="SMART" id="SM00360">
    <property type="entry name" value="RRM"/>
    <property type="match status" value="3"/>
</dbReference>
<feature type="compositionally biased region" description="Low complexity" evidence="10">
    <location>
        <begin position="976"/>
        <end position="999"/>
    </location>
</feature>
<feature type="compositionally biased region" description="Polar residues" evidence="10">
    <location>
        <begin position="2301"/>
        <end position="2313"/>
    </location>
</feature>
<evidence type="ECO:0000256" key="10">
    <source>
        <dbReference type="SAM" id="MobiDB-lite"/>
    </source>
</evidence>
<evidence type="ECO:0000313" key="13">
    <source>
        <dbReference type="EMBL" id="CAL5129902.1"/>
    </source>
</evidence>
<feature type="compositionally biased region" description="Polar residues" evidence="10">
    <location>
        <begin position="2412"/>
        <end position="2426"/>
    </location>
</feature>
<feature type="region of interest" description="Disordered" evidence="10">
    <location>
        <begin position="1122"/>
        <end position="1189"/>
    </location>
</feature>
<feature type="compositionally biased region" description="Low complexity" evidence="10">
    <location>
        <begin position="2763"/>
        <end position="2788"/>
    </location>
</feature>
<feature type="region of interest" description="Disordered" evidence="10">
    <location>
        <begin position="2412"/>
        <end position="2470"/>
    </location>
</feature>
<feature type="region of interest" description="Disordered" evidence="10">
    <location>
        <begin position="2742"/>
        <end position="2788"/>
    </location>
</feature>
<feature type="compositionally biased region" description="Polar residues" evidence="10">
    <location>
        <begin position="1293"/>
        <end position="1319"/>
    </location>
</feature>
<accession>A0AAV2T1C6</accession>
<dbReference type="Gene3D" id="2.40.290.10">
    <property type="match status" value="1"/>
</dbReference>
<feature type="compositionally biased region" description="Polar residues" evidence="10">
    <location>
        <begin position="2045"/>
        <end position="2056"/>
    </location>
</feature>
<feature type="region of interest" description="Disordered" evidence="10">
    <location>
        <begin position="875"/>
        <end position="943"/>
    </location>
</feature>
<feature type="region of interest" description="Disordered" evidence="10">
    <location>
        <begin position="1632"/>
        <end position="1735"/>
    </location>
</feature>
<feature type="region of interest" description="Disordered" evidence="10">
    <location>
        <begin position="1036"/>
        <end position="1064"/>
    </location>
</feature>
<feature type="region of interest" description="Disordered" evidence="10">
    <location>
        <begin position="2152"/>
        <end position="2226"/>
    </location>
</feature>
<gene>
    <name evidence="13" type="ORF">CDAUBV1_LOCUS1359</name>
</gene>
<feature type="region of interest" description="Disordered" evidence="10">
    <location>
        <begin position="2121"/>
        <end position="2140"/>
    </location>
</feature>
<feature type="compositionally biased region" description="Polar residues" evidence="10">
    <location>
        <begin position="683"/>
        <end position="699"/>
    </location>
</feature>